<sequence>MPRFNVKTLTVVKVMVNHFTDIREFVDWKLVEIQRKDSLRWKHQHYPGVCDHDVTLKQSKCRGMLPYKSGYWQQHSSIWLCTEKQVILLSE</sequence>
<gene>
    <name evidence="1" type="ORF">LSH36_435g00008</name>
</gene>
<protein>
    <submittedName>
        <fullName evidence="1">Uncharacterized protein</fullName>
    </submittedName>
</protein>
<organism evidence="1 2">
    <name type="scientific">Paralvinella palmiformis</name>
    <dbReference type="NCBI Taxonomy" id="53620"/>
    <lineage>
        <taxon>Eukaryota</taxon>
        <taxon>Metazoa</taxon>
        <taxon>Spiralia</taxon>
        <taxon>Lophotrochozoa</taxon>
        <taxon>Annelida</taxon>
        <taxon>Polychaeta</taxon>
        <taxon>Sedentaria</taxon>
        <taxon>Canalipalpata</taxon>
        <taxon>Terebellida</taxon>
        <taxon>Terebelliformia</taxon>
        <taxon>Alvinellidae</taxon>
        <taxon>Paralvinella</taxon>
    </lineage>
</organism>
<evidence type="ECO:0000313" key="1">
    <source>
        <dbReference type="EMBL" id="KAK2149823.1"/>
    </source>
</evidence>
<accession>A0AAD9JB56</accession>
<feature type="non-terminal residue" evidence="1">
    <location>
        <position position="91"/>
    </location>
</feature>
<dbReference type="EMBL" id="JAODUP010000435">
    <property type="protein sequence ID" value="KAK2149823.1"/>
    <property type="molecule type" value="Genomic_DNA"/>
</dbReference>
<name>A0AAD9JB56_9ANNE</name>
<comment type="caution">
    <text evidence="1">The sequence shown here is derived from an EMBL/GenBank/DDBJ whole genome shotgun (WGS) entry which is preliminary data.</text>
</comment>
<proteinExistence type="predicted"/>
<dbReference type="AlphaFoldDB" id="A0AAD9JB56"/>
<keyword evidence="2" id="KW-1185">Reference proteome</keyword>
<reference evidence="1" key="1">
    <citation type="journal article" date="2023" name="Mol. Biol. Evol.">
        <title>Third-Generation Sequencing Reveals the Adaptive Role of the Epigenome in Three Deep-Sea Polychaetes.</title>
        <authorList>
            <person name="Perez M."/>
            <person name="Aroh O."/>
            <person name="Sun Y."/>
            <person name="Lan Y."/>
            <person name="Juniper S.K."/>
            <person name="Young C.R."/>
            <person name="Angers B."/>
            <person name="Qian P.Y."/>
        </authorList>
    </citation>
    <scope>NUCLEOTIDE SEQUENCE</scope>
    <source>
        <strain evidence="1">P08H-3</strain>
    </source>
</reference>
<dbReference type="Proteomes" id="UP001208570">
    <property type="component" value="Unassembled WGS sequence"/>
</dbReference>
<evidence type="ECO:0000313" key="2">
    <source>
        <dbReference type="Proteomes" id="UP001208570"/>
    </source>
</evidence>